<dbReference type="RefSeq" id="WP_114705400.1">
    <property type="nucleotide sequence ID" value="NZ_QDKL01000001.1"/>
</dbReference>
<keyword evidence="1" id="KW-0472">Membrane</keyword>
<evidence type="ECO:0000256" key="1">
    <source>
        <dbReference type="SAM" id="Phobius"/>
    </source>
</evidence>
<name>A0ABY0IHM1_9BACT</name>
<reference evidence="4" key="1">
    <citation type="journal article" date="2019" name="Int. J. Syst. Evol. Microbiol.">
        <title>Halobacteriovorax valvorus sp. nov., a novel prokaryotic predator isolated from coastal seawater of China.</title>
        <authorList>
            <person name="Chen M.-X."/>
        </authorList>
    </citation>
    <scope>NUCLEOTIDE SEQUENCE [LARGE SCALE GENOMIC DNA]</scope>
    <source>
        <strain evidence="4">BL9</strain>
    </source>
</reference>
<dbReference type="EMBL" id="QDKL01000001">
    <property type="protein sequence ID" value="RZF22454.1"/>
    <property type="molecule type" value="Genomic_DNA"/>
</dbReference>
<feature type="transmembrane region" description="Helical" evidence="1">
    <location>
        <begin position="121"/>
        <end position="139"/>
    </location>
</feature>
<organism evidence="3 4">
    <name type="scientific">Halobacteriovorax vibrionivorans</name>
    <dbReference type="NCBI Taxonomy" id="2152716"/>
    <lineage>
        <taxon>Bacteria</taxon>
        <taxon>Pseudomonadati</taxon>
        <taxon>Bdellovibrionota</taxon>
        <taxon>Bacteriovoracia</taxon>
        <taxon>Bacteriovoracales</taxon>
        <taxon>Halobacteriovoraceae</taxon>
        <taxon>Halobacteriovorax</taxon>
    </lineage>
</organism>
<dbReference type="Gene3D" id="2.30.30.40">
    <property type="entry name" value="SH3 Domains"/>
    <property type="match status" value="1"/>
</dbReference>
<keyword evidence="1" id="KW-0812">Transmembrane</keyword>
<proteinExistence type="predicted"/>
<dbReference type="Pfam" id="PF08239">
    <property type="entry name" value="SH3_3"/>
    <property type="match status" value="1"/>
</dbReference>
<dbReference type="SMART" id="SM00287">
    <property type="entry name" value="SH3b"/>
    <property type="match status" value="1"/>
</dbReference>
<evidence type="ECO:0000313" key="4">
    <source>
        <dbReference type="Proteomes" id="UP000443582"/>
    </source>
</evidence>
<evidence type="ECO:0000259" key="2">
    <source>
        <dbReference type="SMART" id="SM00287"/>
    </source>
</evidence>
<keyword evidence="1" id="KW-1133">Transmembrane helix</keyword>
<sequence>MKEMNNSSTEEFKGNFNFASILDKNEKKIAKSPISNLLQSTTQTVIDREEENTDNSNGKDQLYKKIEELERRFETKEVNEKFERLESLLQSIIINQKSVKEQIEYKPQEEILPTARDNKSIIIASGILSIAIILGAFIYTPSKEIQPAPKQAIKEVITKKEFFTPIKYLNLRSIPSTKGTKLQVVAPNTRVEVLKTDGDWVQIEYRDYLKNTLHTGWVYDQKNLKSI</sequence>
<feature type="domain" description="SH3b" evidence="2">
    <location>
        <begin position="158"/>
        <end position="216"/>
    </location>
</feature>
<gene>
    <name evidence="3" type="ORF">DAY19_01405</name>
</gene>
<keyword evidence="4" id="KW-1185">Reference proteome</keyword>
<comment type="caution">
    <text evidence="3">The sequence shown here is derived from an EMBL/GenBank/DDBJ whole genome shotgun (WGS) entry which is preliminary data.</text>
</comment>
<dbReference type="InterPro" id="IPR003646">
    <property type="entry name" value="SH3-like_bac-type"/>
</dbReference>
<protein>
    <submittedName>
        <fullName evidence="3">SH3 domain-containing protein</fullName>
    </submittedName>
</protein>
<accession>A0ABY0IHM1</accession>
<evidence type="ECO:0000313" key="3">
    <source>
        <dbReference type="EMBL" id="RZF22454.1"/>
    </source>
</evidence>
<dbReference type="Proteomes" id="UP000443582">
    <property type="component" value="Unassembled WGS sequence"/>
</dbReference>